<gene>
    <name evidence="8" type="primary">yitO</name>
    <name evidence="8" type="ORF">Afil01_22830</name>
</gene>
<name>A0A9W6SKN0_9ACTN</name>
<evidence type="ECO:0000256" key="2">
    <source>
        <dbReference type="ARBA" id="ARBA00022692"/>
    </source>
</evidence>
<evidence type="ECO:0000256" key="3">
    <source>
        <dbReference type="ARBA" id="ARBA00022989"/>
    </source>
</evidence>
<dbReference type="InterPro" id="IPR011020">
    <property type="entry name" value="HTTM-like"/>
</dbReference>
<dbReference type="PANTHER" id="PTHR39535">
    <property type="entry name" value="SPORULATION-DELAYING PROTEIN SDPB"/>
    <property type="match status" value="1"/>
</dbReference>
<evidence type="ECO:0000313" key="9">
    <source>
        <dbReference type="Proteomes" id="UP001165079"/>
    </source>
</evidence>
<sequence>MSLIARVWRSVEGPLIDFDPRTTPMALGRSGLGLASLILLLANPDHVLFAPTPRAPSGISCSGPGSVALWCLSEAAAVSPVVPRSIAVVVLVLVVVGYRPRWTAVPHWYVAFSLATGLSMPNGGENVVQVVSMLLVPICLSDDRAWHWVSPSTPLPGRARGAAYAAFLGLRAQTSIIYLSTAISKLTNADWRSGTAMTVIVHDPMLGFPQAVTSRLESLSWWPMLAAVITWGTVLAEGAIALLLWGTRRSRLVAFGAGTGLHLGILALMGIAGFELAMLSLLILVILGHRAPSRPPKKSRSHPEAKVSGNAV</sequence>
<dbReference type="Proteomes" id="UP001165079">
    <property type="component" value="Unassembled WGS sequence"/>
</dbReference>
<organism evidence="8 9">
    <name type="scientific">Actinorhabdospora filicis</name>
    <dbReference type="NCBI Taxonomy" id="1785913"/>
    <lineage>
        <taxon>Bacteria</taxon>
        <taxon>Bacillati</taxon>
        <taxon>Actinomycetota</taxon>
        <taxon>Actinomycetes</taxon>
        <taxon>Micromonosporales</taxon>
        <taxon>Micromonosporaceae</taxon>
        <taxon>Actinorhabdospora</taxon>
    </lineage>
</organism>
<dbReference type="EMBL" id="BSTX01000001">
    <property type="protein sequence ID" value="GLZ77476.1"/>
    <property type="molecule type" value="Genomic_DNA"/>
</dbReference>
<evidence type="ECO:0000256" key="1">
    <source>
        <dbReference type="ARBA" id="ARBA00004127"/>
    </source>
</evidence>
<feature type="region of interest" description="Disordered" evidence="5">
    <location>
        <begin position="292"/>
        <end position="312"/>
    </location>
</feature>
<keyword evidence="2 6" id="KW-0812">Transmembrane</keyword>
<dbReference type="SMART" id="SM00752">
    <property type="entry name" value="HTTM"/>
    <property type="match status" value="1"/>
</dbReference>
<keyword evidence="9" id="KW-1185">Reference proteome</keyword>
<dbReference type="InterPro" id="IPR052964">
    <property type="entry name" value="Sporulation_signal_mat"/>
</dbReference>
<reference evidence="8" key="1">
    <citation type="submission" date="2023-03" db="EMBL/GenBank/DDBJ databases">
        <title>Actinorhabdospora filicis NBRC 111898.</title>
        <authorList>
            <person name="Ichikawa N."/>
            <person name="Sato H."/>
            <person name="Tonouchi N."/>
        </authorList>
    </citation>
    <scope>NUCLEOTIDE SEQUENCE</scope>
    <source>
        <strain evidence="8">NBRC 111898</strain>
    </source>
</reference>
<dbReference type="RefSeq" id="WP_285662578.1">
    <property type="nucleotide sequence ID" value="NZ_BSTX01000001.1"/>
</dbReference>
<evidence type="ECO:0000313" key="8">
    <source>
        <dbReference type="EMBL" id="GLZ77476.1"/>
    </source>
</evidence>
<proteinExistence type="predicted"/>
<feature type="transmembrane region" description="Helical" evidence="6">
    <location>
        <begin position="224"/>
        <end position="245"/>
    </location>
</feature>
<keyword evidence="3 6" id="KW-1133">Transmembrane helix</keyword>
<dbReference type="AlphaFoldDB" id="A0A9W6SKN0"/>
<comment type="caution">
    <text evidence="8">The sequence shown here is derived from an EMBL/GenBank/DDBJ whole genome shotgun (WGS) entry which is preliminary data.</text>
</comment>
<evidence type="ECO:0000256" key="5">
    <source>
        <dbReference type="SAM" id="MobiDB-lite"/>
    </source>
</evidence>
<keyword evidence="4 6" id="KW-0472">Membrane</keyword>
<dbReference type="GO" id="GO:0012505">
    <property type="term" value="C:endomembrane system"/>
    <property type="evidence" value="ECO:0007669"/>
    <property type="project" value="UniProtKB-SubCell"/>
</dbReference>
<comment type="subcellular location">
    <subcellularLocation>
        <location evidence="1">Endomembrane system</location>
        <topology evidence="1">Multi-pass membrane protein</topology>
    </subcellularLocation>
</comment>
<evidence type="ECO:0000256" key="4">
    <source>
        <dbReference type="ARBA" id="ARBA00023136"/>
    </source>
</evidence>
<dbReference type="PANTHER" id="PTHR39535:SF2">
    <property type="entry name" value="HTTM DOMAIN-CONTAINING PROTEIN"/>
    <property type="match status" value="1"/>
</dbReference>
<accession>A0A9W6SKN0</accession>
<evidence type="ECO:0000259" key="7">
    <source>
        <dbReference type="SMART" id="SM00752"/>
    </source>
</evidence>
<evidence type="ECO:0000256" key="6">
    <source>
        <dbReference type="SAM" id="Phobius"/>
    </source>
</evidence>
<feature type="domain" description="HTTM-like" evidence="7">
    <location>
        <begin position="17"/>
        <end position="290"/>
    </location>
</feature>
<protein>
    <recommendedName>
        <fullName evidence="7">HTTM-like domain-containing protein</fullName>
    </recommendedName>
</protein>